<dbReference type="Pfam" id="PF06119">
    <property type="entry name" value="NIDO"/>
    <property type="match status" value="1"/>
</dbReference>
<reference evidence="3" key="2">
    <citation type="submission" date="2025-09" db="UniProtKB">
        <authorList>
            <consortium name="Ensembl"/>
        </authorList>
    </citation>
    <scope>IDENTIFICATION</scope>
</reference>
<keyword evidence="4" id="KW-1185">Reference proteome</keyword>
<dbReference type="InterPro" id="IPR052749">
    <property type="entry name" value="Alpha-tectorin"/>
</dbReference>
<dbReference type="PANTHER" id="PTHR46160">
    <property type="entry name" value="ALPHA-TECTORIN-RELATED"/>
    <property type="match status" value="1"/>
</dbReference>
<dbReference type="GO" id="GO:0007160">
    <property type="term" value="P:cell-matrix adhesion"/>
    <property type="evidence" value="ECO:0007669"/>
    <property type="project" value="InterPro"/>
</dbReference>
<keyword evidence="1" id="KW-0732">Signal</keyword>
<organism evidence="3 4">
    <name type="scientific">Oreochromis niloticus</name>
    <name type="common">Nile tilapia</name>
    <name type="synonym">Tilapia nilotica</name>
    <dbReference type="NCBI Taxonomy" id="8128"/>
    <lineage>
        <taxon>Eukaryota</taxon>
        <taxon>Metazoa</taxon>
        <taxon>Chordata</taxon>
        <taxon>Craniata</taxon>
        <taxon>Vertebrata</taxon>
        <taxon>Euteleostomi</taxon>
        <taxon>Actinopterygii</taxon>
        <taxon>Neopterygii</taxon>
        <taxon>Teleostei</taxon>
        <taxon>Neoteleostei</taxon>
        <taxon>Acanthomorphata</taxon>
        <taxon>Ovalentaria</taxon>
        <taxon>Cichlomorphae</taxon>
        <taxon>Cichliformes</taxon>
        <taxon>Cichlidae</taxon>
        <taxon>African cichlids</taxon>
        <taxon>Pseudocrenilabrinae</taxon>
        <taxon>Oreochromini</taxon>
        <taxon>Oreochromis</taxon>
    </lineage>
</organism>
<dbReference type="PANTHER" id="PTHR46160:SF9">
    <property type="entry name" value="PROTEIN PRY2-RELATED"/>
    <property type="match status" value="1"/>
</dbReference>
<feature type="chain" id="PRO_5025508567" description="NIDO domain-containing protein" evidence="1">
    <location>
        <begin position="18"/>
        <end position="290"/>
    </location>
</feature>
<dbReference type="SMART" id="SM00539">
    <property type="entry name" value="NIDO"/>
    <property type="match status" value="1"/>
</dbReference>
<protein>
    <recommendedName>
        <fullName evidence="2">NIDO domain-containing protein</fullName>
    </recommendedName>
</protein>
<evidence type="ECO:0000259" key="2">
    <source>
        <dbReference type="PROSITE" id="PS51220"/>
    </source>
</evidence>
<dbReference type="Ensembl" id="ENSONIT00000039702.1">
    <property type="protein sequence ID" value="ENSONIP00000080707.1"/>
    <property type="gene ID" value="ENSONIG00000038239.1"/>
</dbReference>
<evidence type="ECO:0000256" key="1">
    <source>
        <dbReference type="SAM" id="SignalP"/>
    </source>
</evidence>
<dbReference type="AlphaFoldDB" id="A0A669F7S3"/>
<accession>A0A669F7S3</accession>
<dbReference type="PROSITE" id="PS51220">
    <property type="entry name" value="NIDO"/>
    <property type="match status" value="1"/>
</dbReference>
<feature type="signal peptide" evidence="1">
    <location>
        <begin position="1"/>
        <end position="17"/>
    </location>
</feature>
<sequence length="290" mass="32077">MAGQIMFFVLLLGMTVCLNLFHDLPNCFLGPLYPTSGTASSPVDDGSSPQITLIYVCKININNSCTTCEPYKYFVNHNGHLTFTGPLSEYRSQRFPQGIRDIIAPFWTDLDNRGNGKIYYNQYTSGTVLQQATRDINQYFPGLNFNANWVFVATWFEVAYYPTSGTRTTVQAVLISGGQYSFVLMNYGIIASTTLSIQAGYDTIGSTHYYVLPGSFTSAASGSNSNFRLGSNVNEPGRWAFRTDHGSTGCTFNGKTAGYRRQLLLLLLCYISLQSCATVKGKARILTTMH</sequence>
<dbReference type="GeneTree" id="ENSGT00940000164679"/>
<dbReference type="OMA" id="QASWILI"/>
<feature type="domain" description="NIDO" evidence="2">
    <location>
        <begin position="105"/>
        <end position="246"/>
    </location>
</feature>
<evidence type="ECO:0000313" key="3">
    <source>
        <dbReference type="Ensembl" id="ENSONIP00000080707.1"/>
    </source>
</evidence>
<name>A0A669F7S3_ORENI</name>
<proteinExistence type="predicted"/>
<reference evidence="3" key="1">
    <citation type="submission" date="2025-08" db="UniProtKB">
        <authorList>
            <consortium name="Ensembl"/>
        </authorList>
    </citation>
    <scope>IDENTIFICATION</scope>
</reference>
<dbReference type="Proteomes" id="UP000005207">
    <property type="component" value="Unplaced"/>
</dbReference>
<dbReference type="InParanoid" id="A0A669F7S3"/>
<dbReference type="InterPro" id="IPR003886">
    <property type="entry name" value="NIDO_dom"/>
</dbReference>
<evidence type="ECO:0000313" key="4">
    <source>
        <dbReference type="Proteomes" id="UP000005207"/>
    </source>
</evidence>